<gene>
    <name evidence="2" type="ORF">JM658_09505</name>
</gene>
<protein>
    <submittedName>
        <fullName evidence="2">Uncharacterized protein</fullName>
    </submittedName>
</protein>
<reference evidence="2 3" key="1">
    <citation type="submission" date="2021-01" db="EMBL/GenBank/DDBJ databases">
        <title>Genome sequencing of Joostella atrarenae M1-2 (= KCTC 23194).</title>
        <authorList>
            <person name="Zakaria M.R."/>
            <person name="Lam M.Q."/>
            <person name="Chong C.S."/>
        </authorList>
    </citation>
    <scope>NUCLEOTIDE SEQUENCE [LARGE SCALE GENOMIC DNA]</scope>
    <source>
        <strain evidence="2 3">M1-2</strain>
    </source>
</reference>
<feature type="transmembrane region" description="Helical" evidence="1">
    <location>
        <begin position="54"/>
        <end position="72"/>
    </location>
</feature>
<proteinExistence type="predicted"/>
<keyword evidence="1" id="KW-0472">Membrane</keyword>
<organism evidence="2 3">
    <name type="scientific">Joostella atrarenae</name>
    <dbReference type="NCBI Taxonomy" id="679257"/>
    <lineage>
        <taxon>Bacteria</taxon>
        <taxon>Pseudomonadati</taxon>
        <taxon>Bacteroidota</taxon>
        <taxon>Flavobacteriia</taxon>
        <taxon>Flavobacteriales</taxon>
        <taxon>Flavobacteriaceae</taxon>
        <taxon>Joostella</taxon>
    </lineage>
</organism>
<evidence type="ECO:0000313" key="2">
    <source>
        <dbReference type="EMBL" id="MCF8715058.1"/>
    </source>
</evidence>
<feature type="transmembrane region" description="Helical" evidence="1">
    <location>
        <begin position="100"/>
        <end position="118"/>
    </location>
</feature>
<keyword evidence="3" id="KW-1185">Reference proteome</keyword>
<evidence type="ECO:0000256" key="1">
    <source>
        <dbReference type="SAM" id="Phobius"/>
    </source>
</evidence>
<sequence>MSTNEEHKLDELTRRLVHEVGKERPSVSLKLNIMETLNAQSKVIRFKSLISNKAKVAVFVLLVGIIVLSTFLPSDDIIEPAVNELSSYIDLLSIKLPNTFIYGILAVGSLIIVQIPILKKRLDKN</sequence>
<dbReference type="EMBL" id="JAETXX010000005">
    <property type="protein sequence ID" value="MCF8715058.1"/>
    <property type="molecule type" value="Genomic_DNA"/>
</dbReference>
<dbReference type="RefSeq" id="WP_236959024.1">
    <property type="nucleotide sequence ID" value="NZ_JAETXX010000005.1"/>
</dbReference>
<evidence type="ECO:0000313" key="3">
    <source>
        <dbReference type="Proteomes" id="UP000829517"/>
    </source>
</evidence>
<dbReference type="Proteomes" id="UP000829517">
    <property type="component" value="Unassembled WGS sequence"/>
</dbReference>
<keyword evidence="1" id="KW-1133">Transmembrane helix</keyword>
<accession>A0ABS9J3Q1</accession>
<keyword evidence="1" id="KW-0812">Transmembrane</keyword>
<name>A0ABS9J3Q1_9FLAO</name>
<comment type="caution">
    <text evidence="2">The sequence shown here is derived from an EMBL/GenBank/DDBJ whole genome shotgun (WGS) entry which is preliminary data.</text>
</comment>